<comment type="subcellular location">
    <subcellularLocation>
        <location evidence="1">Membrane</location>
        <topology evidence="1">Multi-pass membrane protein</topology>
    </subcellularLocation>
</comment>
<dbReference type="InParanoid" id="A0A6L2PK34"/>
<evidence type="ECO:0000313" key="12">
    <source>
        <dbReference type="Proteomes" id="UP000502823"/>
    </source>
</evidence>
<organism evidence="11 12">
    <name type="scientific">Coptotermes formosanus</name>
    <name type="common">Formosan subterranean termite</name>
    <dbReference type="NCBI Taxonomy" id="36987"/>
    <lineage>
        <taxon>Eukaryota</taxon>
        <taxon>Metazoa</taxon>
        <taxon>Ecdysozoa</taxon>
        <taxon>Arthropoda</taxon>
        <taxon>Hexapoda</taxon>
        <taxon>Insecta</taxon>
        <taxon>Pterygota</taxon>
        <taxon>Neoptera</taxon>
        <taxon>Polyneoptera</taxon>
        <taxon>Dictyoptera</taxon>
        <taxon>Blattodea</taxon>
        <taxon>Blattoidea</taxon>
        <taxon>Termitoidae</taxon>
        <taxon>Rhinotermitidae</taxon>
        <taxon>Coptotermes</taxon>
    </lineage>
</organism>
<keyword evidence="5" id="KW-0297">G-protein coupled receptor</keyword>
<keyword evidence="12" id="KW-1185">Reference proteome</keyword>
<evidence type="ECO:0000256" key="2">
    <source>
        <dbReference type="ARBA" id="ARBA00010663"/>
    </source>
</evidence>
<comment type="caution">
    <text evidence="11">The sequence shown here is derived from an EMBL/GenBank/DDBJ whole genome shotgun (WGS) entry which is preliminary data.</text>
</comment>
<feature type="transmembrane region" description="Helical" evidence="9">
    <location>
        <begin position="191"/>
        <end position="211"/>
    </location>
</feature>
<dbReference type="GO" id="GO:0005886">
    <property type="term" value="C:plasma membrane"/>
    <property type="evidence" value="ECO:0007669"/>
    <property type="project" value="TreeGrafter"/>
</dbReference>
<evidence type="ECO:0000256" key="6">
    <source>
        <dbReference type="ARBA" id="ARBA00023136"/>
    </source>
</evidence>
<dbReference type="PANTHER" id="PTHR45695">
    <property type="entry name" value="LEUCOKININ RECEPTOR-RELATED"/>
    <property type="match status" value="1"/>
</dbReference>
<proteinExistence type="inferred from homology"/>
<accession>A0A6L2PK34</accession>
<evidence type="ECO:0000313" key="11">
    <source>
        <dbReference type="EMBL" id="GFG32744.1"/>
    </source>
</evidence>
<evidence type="ECO:0000256" key="8">
    <source>
        <dbReference type="ARBA" id="ARBA00023224"/>
    </source>
</evidence>
<dbReference type="OrthoDB" id="10049706at2759"/>
<evidence type="ECO:0000256" key="5">
    <source>
        <dbReference type="ARBA" id="ARBA00023040"/>
    </source>
</evidence>
<name>A0A6L2PK34_COPFO</name>
<reference evidence="12" key="1">
    <citation type="submission" date="2020-01" db="EMBL/GenBank/DDBJ databases">
        <title>Draft genome sequence of the Termite Coptotermes fromosanus.</title>
        <authorList>
            <person name="Itakura S."/>
            <person name="Yosikawa Y."/>
            <person name="Umezawa K."/>
        </authorList>
    </citation>
    <scope>NUCLEOTIDE SEQUENCE [LARGE SCALE GENOMIC DNA]</scope>
</reference>
<evidence type="ECO:0000259" key="10">
    <source>
        <dbReference type="PROSITE" id="PS50262"/>
    </source>
</evidence>
<dbReference type="InterPro" id="IPR017452">
    <property type="entry name" value="GPCR_Rhodpsn_7TM"/>
</dbReference>
<dbReference type="InterPro" id="IPR000276">
    <property type="entry name" value="GPCR_Rhodpsn"/>
</dbReference>
<sequence>MDNVMSCQTVENEMKVHLQDTDKVVNFLIFNCSTDLNDSYTDIKLNIMKLDDICWLYNGTESIIFSLAKENENLLNSTRFIFNRLFTSHDVFTFRNAVKSYDEVVEHPNGFTDVLNLIPNIIPHFVTELNALDPFLNYGVLTCQILTGLEFTSVSSRAWSVVALSIQRYRVFVMSSENPDRKICCVSNKQFTLISIAAVWILAVALSVPNSLDAAVYANGTCSYLSDVQYILYRLLAYSVIPLVIITILYTLTAGRWERSARGRPGEIQGNGTHKRAGIKGAKMLSSLTGVFARSYMPYFLISYFAKLGIIHKNSVSVYVGALIFFLLFQNSAVNPAAIYISSMNYRKYFNRYLFACFCAKPCRDRTNHRTARVV</sequence>
<evidence type="ECO:0000256" key="3">
    <source>
        <dbReference type="ARBA" id="ARBA00022692"/>
    </source>
</evidence>
<feature type="transmembrane region" description="Helical" evidence="9">
    <location>
        <begin position="285"/>
        <end position="306"/>
    </location>
</feature>
<dbReference type="Pfam" id="PF00001">
    <property type="entry name" value="7tm_1"/>
    <property type="match status" value="1"/>
</dbReference>
<dbReference type="PROSITE" id="PS50262">
    <property type="entry name" value="G_PROTEIN_RECEP_F1_2"/>
    <property type="match status" value="1"/>
</dbReference>
<gene>
    <name evidence="11" type="ORF">Cfor_03646</name>
</gene>
<feature type="transmembrane region" description="Helical" evidence="9">
    <location>
        <begin position="231"/>
        <end position="252"/>
    </location>
</feature>
<keyword evidence="8" id="KW-0807">Transducer</keyword>
<keyword evidence="6 9" id="KW-0472">Membrane</keyword>
<dbReference type="PRINTS" id="PR00237">
    <property type="entry name" value="GPCRRHODOPSN"/>
</dbReference>
<keyword evidence="3 9" id="KW-0812">Transmembrane</keyword>
<comment type="similarity">
    <text evidence="2">Belongs to the G-protein coupled receptor 1 family.</text>
</comment>
<dbReference type="Gene3D" id="1.20.1070.10">
    <property type="entry name" value="Rhodopsin 7-helix transmembrane proteins"/>
    <property type="match status" value="1"/>
</dbReference>
<evidence type="ECO:0000256" key="1">
    <source>
        <dbReference type="ARBA" id="ARBA00004141"/>
    </source>
</evidence>
<protein>
    <recommendedName>
        <fullName evidence="10">G-protein coupled receptors family 1 profile domain-containing protein</fullName>
    </recommendedName>
</protein>
<keyword evidence="4 9" id="KW-1133">Transmembrane helix</keyword>
<evidence type="ECO:0000256" key="9">
    <source>
        <dbReference type="SAM" id="Phobius"/>
    </source>
</evidence>
<keyword evidence="7" id="KW-0675">Receptor</keyword>
<feature type="transmembrane region" description="Helical" evidence="9">
    <location>
        <begin position="318"/>
        <end position="342"/>
    </location>
</feature>
<feature type="domain" description="G-protein coupled receptors family 1 profile" evidence="10">
    <location>
        <begin position="59"/>
        <end position="339"/>
    </location>
</feature>
<dbReference type="PANTHER" id="PTHR45695:SF9">
    <property type="entry name" value="LEUCOKININ RECEPTOR"/>
    <property type="match status" value="1"/>
</dbReference>
<dbReference type="GO" id="GO:0004930">
    <property type="term" value="F:G protein-coupled receptor activity"/>
    <property type="evidence" value="ECO:0007669"/>
    <property type="project" value="UniProtKB-KW"/>
</dbReference>
<dbReference type="EMBL" id="BLKM01000388">
    <property type="protein sequence ID" value="GFG32744.1"/>
    <property type="molecule type" value="Genomic_DNA"/>
</dbReference>
<dbReference type="SUPFAM" id="SSF81321">
    <property type="entry name" value="Family A G protein-coupled receptor-like"/>
    <property type="match status" value="1"/>
</dbReference>
<dbReference type="AlphaFoldDB" id="A0A6L2PK34"/>
<dbReference type="Proteomes" id="UP000502823">
    <property type="component" value="Unassembled WGS sequence"/>
</dbReference>
<evidence type="ECO:0000256" key="4">
    <source>
        <dbReference type="ARBA" id="ARBA00022989"/>
    </source>
</evidence>
<evidence type="ECO:0000256" key="7">
    <source>
        <dbReference type="ARBA" id="ARBA00023170"/>
    </source>
</evidence>